<name>A0A9D2PCM5_9FIRM</name>
<dbReference type="EMBL" id="DWWN01000069">
    <property type="protein sequence ID" value="HJC46398.1"/>
    <property type="molecule type" value="Genomic_DNA"/>
</dbReference>
<organism evidence="2 3">
    <name type="scientific">Candidatus Faecalibacterium faecigallinarum</name>
    <dbReference type="NCBI Taxonomy" id="2838577"/>
    <lineage>
        <taxon>Bacteria</taxon>
        <taxon>Bacillati</taxon>
        <taxon>Bacillota</taxon>
        <taxon>Clostridia</taxon>
        <taxon>Eubacteriales</taxon>
        <taxon>Oscillospiraceae</taxon>
        <taxon>Faecalibacterium</taxon>
    </lineage>
</organism>
<feature type="transmembrane region" description="Helical" evidence="1">
    <location>
        <begin position="12"/>
        <end position="31"/>
    </location>
</feature>
<reference evidence="2" key="1">
    <citation type="journal article" date="2021" name="PeerJ">
        <title>Extensive microbial diversity within the chicken gut microbiome revealed by metagenomics and culture.</title>
        <authorList>
            <person name="Gilroy R."/>
            <person name="Ravi A."/>
            <person name="Getino M."/>
            <person name="Pursley I."/>
            <person name="Horton D.L."/>
            <person name="Alikhan N.F."/>
            <person name="Baker D."/>
            <person name="Gharbi K."/>
            <person name="Hall N."/>
            <person name="Watson M."/>
            <person name="Adriaenssens E.M."/>
            <person name="Foster-Nyarko E."/>
            <person name="Jarju S."/>
            <person name="Secka A."/>
            <person name="Antonio M."/>
            <person name="Oren A."/>
            <person name="Chaudhuri R.R."/>
            <person name="La Ragione R."/>
            <person name="Hildebrand F."/>
            <person name="Pallen M.J."/>
        </authorList>
    </citation>
    <scope>NUCLEOTIDE SEQUENCE</scope>
    <source>
        <strain evidence="2">ChiSjej5B23-2810</strain>
    </source>
</reference>
<dbReference type="Proteomes" id="UP000823906">
    <property type="component" value="Unassembled WGS sequence"/>
</dbReference>
<feature type="transmembrane region" description="Helical" evidence="1">
    <location>
        <begin position="37"/>
        <end position="53"/>
    </location>
</feature>
<comment type="caution">
    <text evidence="2">The sequence shown here is derived from an EMBL/GenBank/DDBJ whole genome shotgun (WGS) entry which is preliminary data.</text>
</comment>
<protein>
    <submittedName>
        <fullName evidence="2">Uncharacterized protein</fullName>
    </submittedName>
</protein>
<gene>
    <name evidence="2" type="ORF">H9703_09775</name>
</gene>
<evidence type="ECO:0000256" key="1">
    <source>
        <dbReference type="SAM" id="Phobius"/>
    </source>
</evidence>
<keyword evidence="1" id="KW-0812">Transmembrane</keyword>
<evidence type="ECO:0000313" key="3">
    <source>
        <dbReference type="Proteomes" id="UP000823906"/>
    </source>
</evidence>
<proteinExistence type="predicted"/>
<dbReference type="AlphaFoldDB" id="A0A9D2PCM5"/>
<sequence>MKTKASKYLEIVIESINYIIISYALSNMAMLFQSNPLFILFFASEIWVIGNYWRKVCDMVKNKILAVVLLIICFAIHIGIVYFIGRVVGTVVPFK</sequence>
<keyword evidence="1" id="KW-1133">Transmembrane helix</keyword>
<accession>A0A9D2PCM5</accession>
<evidence type="ECO:0000313" key="2">
    <source>
        <dbReference type="EMBL" id="HJC46398.1"/>
    </source>
</evidence>
<keyword evidence="1" id="KW-0472">Membrane</keyword>
<reference evidence="2" key="2">
    <citation type="submission" date="2021-04" db="EMBL/GenBank/DDBJ databases">
        <authorList>
            <person name="Gilroy R."/>
        </authorList>
    </citation>
    <scope>NUCLEOTIDE SEQUENCE</scope>
    <source>
        <strain evidence="2">ChiSjej5B23-2810</strain>
    </source>
</reference>
<feature type="transmembrane region" description="Helical" evidence="1">
    <location>
        <begin position="65"/>
        <end position="85"/>
    </location>
</feature>